<keyword evidence="7" id="KW-0282">Flagellum</keyword>
<comment type="function">
    <text evidence="4 5">Required for flagellar hook formation. May act as a scaffolding protein.</text>
</comment>
<dbReference type="RefSeq" id="WP_110017824.1">
    <property type="nucleotide sequence ID" value="NZ_QGTJ01000003.1"/>
</dbReference>
<evidence type="ECO:0000259" key="6">
    <source>
        <dbReference type="Pfam" id="PF13860"/>
    </source>
</evidence>
<dbReference type="InterPro" id="IPR005648">
    <property type="entry name" value="FlgD"/>
</dbReference>
<dbReference type="AlphaFoldDB" id="A0A317MWY8"/>
<keyword evidence="3 5" id="KW-1005">Bacterial flagellum biogenesis</keyword>
<evidence type="ECO:0000313" key="7">
    <source>
        <dbReference type="EMBL" id="PWV63321.1"/>
    </source>
</evidence>
<reference evidence="7 8" key="1">
    <citation type="submission" date="2018-05" db="EMBL/GenBank/DDBJ databases">
        <title>Genomic Encyclopedia of Type Strains, Phase IV (KMG-IV): sequencing the most valuable type-strain genomes for metagenomic binning, comparative biology and taxonomic classification.</title>
        <authorList>
            <person name="Goeker M."/>
        </authorList>
    </citation>
    <scope>NUCLEOTIDE SEQUENCE [LARGE SCALE GENOMIC DNA]</scope>
    <source>
        <strain evidence="7 8">DSM 23606</strain>
    </source>
</reference>
<accession>A0A317MWY8</accession>
<dbReference type="Gene3D" id="2.60.40.4070">
    <property type="match status" value="1"/>
</dbReference>
<comment type="caution">
    <text evidence="7">The sequence shown here is derived from an EMBL/GenBank/DDBJ whole genome shotgun (WGS) entry which is preliminary data.</text>
</comment>
<evidence type="ECO:0000256" key="5">
    <source>
        <dbReference type="RuleBase" id="RU362076"/>
    </source>
</evidence>
<gene>
    <name evidence="7" type="ORF">C7443_103246</name>
</gene>
<evidence type="ECO:0000256" key="4">
    <source>
        <dbReference type="ARBA" id="ARBA00024746"/>
    </source>
</evidence>
<dbReference type="EMBL" id="QGTJ01000003">
    <property type="protein sequence ID" value="PWV63321.1"/>
    <property type="molecule type" value="Genomic_DNA"/>
</dbReference>
<proteinExistence type="inferred from homology"/>
<feature type="domain" description="FlgD/Vpr Ig-like" evidence="6">
    <location>
        <begin position="120"/>
        <end position="184"/>
    </location>
</feature>
<dbReference type="Proteomes" id="UP000246569">
    <property type="component" value="Unassembled WGS sequence"/>
</dbReference>
<dbReference type="Pfam" id="PF03963">
    <property type="entry name" value="FlgD"/>
    <property type="match status" value="1"/>
</dbReference>
<organism evidence="7 8">
    <name type="scientific">Plasticicumulans acidivorans</name>
    <dbReference type="NCBI Taxonomy" id="886464"/>
    <lineage>
        <taxon>Bacteria</taxon>
        <taxon>Pseudomonadati</taxon>
        <taxon>Pseudomonadota</taxon>
        <taxon>Gammaproteobacteria</taxon>
        <taxon>Candidatus Competibacteraceae</taxon>
        <taxon>Plasticicumulans</taxon>
    </lineage>
</organism>
<name>A0A317MWY8_9GAMM</name>
<evidence type="ECO:0000313" key="8">
    <source>
        <dbReference type="Proteomes" id="UP000246569"/>
    </source>
</evidence>
<keyword evidence="8" id="KW-1185">Reference proteome</keyword>
<comment type="similarity">
    <text evidence="1 5">Belongs to the FlgD family.</text>
</comment>
<dbReference type="Gene3D" id="2.30.30.910">
    <property type="match status" value="1"/>
</dbReference>
<dbReference type="InterPro" id="IPR025965">
    <property type="entry name" value="FlgD/Vpr_Ig-like"/>
</dbReference>
<evidence type="ECO:0000256" key="3">
    <source>
        <dbReference type="ARBA" id="ARBA00022795"/>
    </source>
</evidence>
<sequence>MSSTNIASDALMSTLNAGWNTTTEDSTTDNNTLDQNTFMTLLLTQLQNQDPTKPMDSTEYLAQLAQFTNVTELQNLRSTVEDLSSSLQASQTVAASNLVGHLVMVEGKQGYLLSNYTLDGQVELGKAADAVNVKISDSSGQLVRTLNLGAQNAGTIDFSWDGKNSSGTDLAAGLYRFSVETVTDGTTGTATTVLPLPVQSVTVGDAKKATEMTLNVPGLSEGLTLGEIRRIL</sequence>
<dbReference type="OrthoDB" id="9785233at2"/>
<keyword evidence="7" id="KW-0966">Cell projection</keyword>
<dbReference type="Pfam" id="PF13860">
    <property type="entry name" value="FlgD_ig"/>
    <property type="match status" value="1"/>
</dbReference>
<protein>
    <recommendedName>
        <fullName evidence="2 5">Basal-body rod modification protein FlgD</fullName>
    </recommendedName>
</protein>
<evidence type="ECO:0000256" key="2">
    <source>
        <dbReference type="ARBA" id="ARBA00016013"/>
    </source>
</evidence>
<keyword evidence="7" id="KW-0969">Cilium</keyword>
<evidence type="ECO:0000256" key="1">
    <source>
        <dbReference type="ARBA" id="ARBA00010577"/>
    </source>
</evidence>
<dbReference type="GO" id="GO:0044781">
    <property type="term" value="P:bacterial-type flagellum organization"/>
    <property type="evidence" value="ECO:0007669"/>
    <property type="project" value="UniProtKB-UniRule"/>
</dbReference>